<organism evidence="4 5">
    <name type="scientific">Clostridium magnum DSM 2767</name>
    <dbReference type="NCBI Taxonomy" id="1121326"/>
    <lineage>
        <taxon>Bacteria</taxon>
        <taxon>Bacillati</taxon>
        <taxon>Bacillota</taxon>
        <taxon>Clostridia</taxon>
        <taxon>Eubacteriales</taxon>
        <taxon>Clostridiaceae</taxon>
        <taxon>Clostridium</taxon>
    </lineage>
</organism>
<dbReference type="EMBL" id="LWAE01000005">
    <property type="protein sequence ID" value="KZL90466.1"/>
    <property type="molecule type" value="Genomic_DNA"/>
</dbReference>
<proteinExistence type="predicted"/>
<keyword evidence="4" id="KW-0808">Transferase</keyword>
<dbReference type="AlphaFoldDB" id="A0A161X8G4"/>
<evidence type="ECO:0000256" key="1">
    <source>
        <dbReference type="ARBA" id="ARBA00001933"/>
    </source>
</evidence>
<dbReference type="InterPro" id="IPR036052">
    <property type="entry name" value="TrpB-like_PALP_sf"/>
</dbReference>
<dbReference type="InterPro" id="IPR050214">
    <property type="entry name" value="Cys_Synth/Cystath_Beta-Synth"/>
</dbReference>
<gene>
    <name evidence="4" type="primary">cysK_2</name>
    <name evidence="4" type="ORF">CLMAG_42370</name>
</gene>
<keyword evidence="5" id="KW-1185">Reference proteome</keyword>
<accession>A0A161X8G4</accession>
<reference evidence="4 5" key="1">
    <citation type="submission" date="2016-04" db="EMBL/GenBank/DDBJ databases">
        <title>Genome sequence of Clostridium magnum DSM 2767.</title>
        <authorList>
            <person name="Poehlein A."/>
            <person name="Uhlig R."/>
            <person name="Fischer R."/>
            <person name="Bahl H."/>
            <person name="Daniel R."/>
        </authorList>
    </citation>
    <scope>NUCLEOTIDE SEQUENCE [LARGE SCALE GENOMIC DNA]</scope>
    <source>
        <strain evidence="4 5">DSM 2767</strain>
    </source>
</reference>
<keyword evidence="2" id="KW-0663">Pyridoxal phosphate</keyword>
<comment type="cofactor">
    <cofactor evidence="1">
        <name>pyridoxal 5'-phosphate</name>
        <dbReference type="ChEBI" id="CHEBI:597326"/>
    </cofactor>
</comment>
<name>A0A161X8G4_9CLOT</name>
<dbReference type="SUPFAM" id="SSF53686">
    <property type="entry name" value="Tryptophan synthase beta subunit-like PLP-dependent enzymes"/>
    <property type="match status" value="1"/>
</dbReference>
<dbReference type="EC" id="2.5.1.47" evidence="4"/>
<evidence type="ECO:0000259" key="3">
    <source>
        <dbReference type="Pfam" id="PF00291"/>
    </source>
</evidence>
<dbReference type="CDD" id="cd01561">
    <property type="entry name" value="CBS_like"/>
    <property type="match status" value="1"/>
</dbReference>
<dbReference type="InterPro" id="IPR001926">
    <property type="entry name" value="TrpB-like_PALP"/>
</dbReference>
<dbReference type="PATRIC" id="fig|1121326.3.peg.4297"/>
<protein>
    <submittedName>
        <fullName evidence="4">Cysteine synthase</fullName>
        <ecNumber evidence="4">2.5.1.47</ecNumber>
    </submittedName>
</protein>
<feature type="domain" description="Tryptophan synthase beta chain-like PALP" evidence="3">
    <location>
        <begin position="17"/>
        <end position="303"/>
    </location>
</feature>
<evidence type="ECO:0000313" key="4">
    <source>
        <dbReference type="EMBL" id="KZL90466.1"/>
    </source>
</evidence>
<dbReference type="PANTHER" id="PTHR10314">
    <property type="entry name" value="CYSTATHIONINE BETA-SYNTHASE"/>
    <property type="match status" value="1"/>
</dbReference>
<sequence>MGMNKKMLEKFEGLAAMIGNTPLLEISLKYKGENRKIYTKAEYYNYSGSIKDRIAYHIMRQAYEADIIKEGDPIAEATSGNTGIAFAAIGAYLENPVTIFMPDWMSKERVNLLQSLGATIRSVSKEEGGFTGSIALADKMGLEEGAFLPHQFSNPLNVDAHYQTTGQEILNQIAKFIKIPDGIVAGVGTGGTIMGIRKALQEIYPNCKAFPLDPANSPTMASGGKTVGAHRIAGIGDEFIPEIVKLDQLDDIIMVDDSDAINMSRKLSRIFGMGVGISSGANFLGALKTQDILKNKDAVVVTVFADDNKKYLSTDLMEEQPIKPDHMAQDVELIGFKAIK</sequence>
<evidence type="ECO:0000313" key="5">
    <source>
        <dbReference type="Proteomes" id="UP000076603"/>
    </source>
</evidence>
<dbReference type="GO" id="GO:0004124">
    <property type="term" value="F:cysteine synthase activity"/>
    <property type="evidence" value="ECO:0007669"/>
    <property type="project" value="UniProtKB-EC"/>
</dbReference>
<dbReference type="STRING" id="1121326.CLMAG_42370"/>
<dbReference type="Gene3D" id="3.40.50.1100">
    <property type="match status" value="2"/>
</dbReference>
<comment type="caution">
    <text evidence="4">The sequence shown here is derived from an EMBL/GenBank/DDBJ whole genome shotgun (WGS) entry which is preliminary data.</text>
</comment>
<dbReference type="Pfam" id="PF00291">
    <property type="entry name" value="PALP"/>
    <property type="match status" value="1"/>
</dbReference>
<evidence type="ECO:0000256" key="2">
    <source>
        <dbReference type="ARBA" id="ARBA00022898"/>
    </source>
</evidence>
<dbReference type="RefSeq" id="WP_066626698.1">
    <property type="nucleotide sequence ID" value="NZ_FQXL01000008.1"/>
</dbReference>
<dbReference type="Proteomes" id="UP000076603">
    <property type="component" value="Unassembled WGS sequence"/>
</dbReference>